<dbReference type="RefSeq" id="WP_013610417.1">
    <property type="nucleotide sequence ID" value="NZ_BAABYK010000001.1"/>
</dbReference>
<name>A0A412TXH8_9BACT</name>
<evidence type="ECO:0000313" key="5">
    <source>
        <dbReference type="EMBL" id="RGU58587.1"/>
    </source>
</evidence>
<keyword evidence="1" id="KW-0472">Membrane</keyword>
<organism evidence="5 6">
    <name type="scientific">Odoribacter splanchnicus</name>
    <dbReference type="NCBI Taxonomy" id="28118"/>
    <lineage>
        <taxon>Bacteria</taxon>
        <taxon>Pseudomonadati</taxon>
        <taxon>Bacteroidota</taxon>
        <taxon>Bacteroidia</taxon>
        <taxon>Bacteroidales</taxon>
        <taxon>Odoribacteraceae</taxon>
        <taxon>Odoribacter</taxon>
    </lineage>
</organism>
<dbReference type="EMBL" id="JAKNDN010000035">
    <property type="protein sequence ID" value="MCG4961406.1"/>
    <property type="molecule type" value="Genomic_DNA"/>
</dbReference>
<feature type="transmembrane region" description="Helical" evidence="1">
    <location>
        <begin position="167"/>
        <end position="189"/>
    </location>
</feature>
<evidence type="ECO:0000259" key="3">
    <source>
        <dbReference type="Pfam" id="PF18935"/>
    </source>
</evidence>
<dbReference type="InterPro" id="IPR043738">
    <property type="entry name" value="DUF5683"/>
</dbReference>
<reference evidence="5 6" key="1">
    <citation type="submission" date="2018-08" db="EMBL/GenBank/DDBJ databases">
        <title>A genome reference for cultivated species of the human gut microbiota.</title>
        <authorList>
            <person name="Zou Y."/>
            <person name="Xue W."/>
            <person name="Luo G."/>
        </authorList>
    </citation>
    <scope>NUCLEOTIDE SEQUENCE [LARGE SCALE GENOMIC DNA]</scope>
    <source>
        <strain evidence="5 6">AF16-14</strain>
    </source>
</reference>
<feature type="domain" description="DUF5683" evidence="3">
    <location>
        <begin position="47"/>
        <end position="224"/>
    </location>
</feature>
<dbReference type="EMBL" id="QRYC01000002">
    <property type="protein sequence ID" value="RGU58587.1"/>
    <property type="molecule type" value="Genomic_DNA"/>
</dbReference>
<dbReference type="OMA" id="WKIPIVY"/>
<dbReference type="Proteomes" id="UP000284243">
    <property type="component" value="Unassembled WGS sequence"/>
</dbReference>
<dbReference type="Proteomes" id="UP001199750">
    <property type="component" value="Unassembled WGS sequence"/>
</dbReference>
<keyword evidence="2" id="KW-0732">Signal</keyword>
<evidence type="ECO:0000256" key="1">
    <source>
        <dbReference type="SAM" id="Phobius"/>
    </source>
</evidence>
<dbReference type="GeneID" id="61273318"/>
<feature type="signal peptide" evidence="2">
    <location>
        <begin position="1"/>
        <end position="21"/>
    </location>
</feature>
<feature type="chain" id="PRO_5019378233" evidence="2">
    <location>
        <begin position="22"/>
        <end position="224"/>
    </location>
</feature>
<dbReference type="AlphaFoldDB" id="A0A412TXH8"/>
<gene>
    <name evidence="5" type="ORF">DWW57_02430</name>
    <name evidence="4" type="ORF">L0P03_16360</name>
</gene>
<accession>A0A412TXH8</accession>
<sequence length="224" mass="25369">MRKIVCLIVAILAGLSVKALSLSQDSVTQLVTADDTLKAFEKIVRKPHSPHKATIMAMLLPGSGQIYNGQWWKVPILYGGMAADIYGIAWNQKRFKEYRDAYVEWVQYLDAKAKDPDTPYPQNPAWDKIPKAFDVETDPYLQTSQGQTWFKNTLSNRKTSFKRNRDLCYIVMAAIYAINIIDATVYAHFYDFEIDDNLSFNLQPTSSYSPVSGGSIGLTLTFNF</sequence>
<keyword evidence="1" id="KW-0812">Transmembrane</keyword>
<evidence type="ECO:0000313" key="4">
    <source>
        <dbReference type="EMBL" id="MCG4961406.1"/>
    </source>
</evidence>
<proteinExistence type="predicted"/>
<protein>
    <submittedName>
        <fullName evidence="4">DUF5683 domain-containing protein</fullName>
    </submittedName>
</protein>
<reference evidence="4" key="2">
    <citation type="submission" date="2022-01" db="EMBL/GenBank/DDBJ databases">
        <title>Collection of gut derived symbiotic bacterial strains cultured from healthy donors.</title>
        <authorList>
            <person name="Lin H."/>
            <person name="Kohout C."/>
            <person name="Waligurski E."/>
            <person name="Pamer E.G."/>
        </authorList>
    </citation>
    <scope>NUCLEOTIDE SEQUENCE</scope>
    <source>
        <strain evidence="4">DFI.1.149</strain>
    </source>
</reference>
<evidence type="ECO:0000313" key="6">
    <source>
        <dbReference type="Proteomes" id="UP000284243"/>
    </source>
</evidence>
<keyword evidence="1" id="KW-1133">Transmembrane helix</keyword>
<comment type="caution">
    <text evidence="5">The sequence shown here is derived from an EMBL/GenBank/DDBJ whole genome shotgun (WGS) entry which is preliminary data.</text>
</comment>
<evidence type="ECO:0000256" key="2">
    <source>
        <dbReference type="SAM" id="SignalP"/>
    </source>
</evidence>
<dbReference type="Pfam" id="PF18935">
    <property type="entry name" value="DUF5683"/>
    <property type="match status" value="1"/>
</dbReference>